<dbReference type="Proteomes" id="UP000002700">
    <property type="component" value="Chromosome I"/>
</dbReference>
<name>Q3JPL8_BURP1</name>
<dbReference type="SUPFAM" id="SSF54913">
    <property type="entry name" value="GlnB-like"/>
    <property type="match status" value="1"/>
</dbReference>
<dbReference type="InterPro" id="IPR015867">
    <property type="entry name" value="N-reg_PII/ATP_PRibTrfase_C"/>
</dbReference>
<comment type="similarity">
    <text evidence="1">Belongs to the UPF0166 family.</text>
</comment>
<reference evidence="3 4" key="1">
    <citation type="submission" date="2005-09" db="EMBL/GenBank/DDBJ databases">
        <authorList>
            <person name="Woods D.E."/>
            <person name="Nierman W.C."/>
        </authorList>
    </citation>
    <scope>NUCLEOTIDE SEQUENCE [LARGE SCALE GENOMIC DNA]</scope>
    <source>
        <strain evidence="3 4">1710b</strain>
    </source>
</reference>
<dbReference type="Gene3D" id="3.30.70.120">
    <property type="match status" value="1"/>
</dbReference>
<dbReference type="AlphaFoldDB" id="Q3JPL8"/>
<dbReference type="EnsemblBacteria" id="ABA50618">
    <property type="protein sequence ID" value="ABA50618"/>
    <property type="gene ID" value="BURPS1710b_3112"/>
</dbReference>
<dbReference type="HOGENOM" id="CLU_088867_0_0_4"/>
<dbReference type="EMBL" id="CP000124">
    <property type="protein sequence ID" value="ABA50618.1"/>
    <property type="molecule type" value="Genomic_DNA"/>
</dbReference>
<dbReference type="PANTHER" id="PTHR35983:SF1">
    <property type="entry name" value="UPF0166 PROTEIN TM_0021"/>
    <property type="match status" value="1"/>
</dbReference>
<evidence type="ECO:0000313" key="4">
    <source>
        <dbReference type="Proteomes" id="UP000002700"/>
    </source>
</evidence>
<accession>Q3JPL8</accession>
<evidence type="ECO:0000256" key="2">
    <source>
        <dbReference type="SAM" id="MobiDB-lite"/>
    </source>
</evidence>
<evidence type="ECO:0000256" key="1">
    <source>
        <dbReference type="ARBA" id="ARBA00010554"/>
    </source>
</evidence>
<dbReference type="Pfam" id="PF02641">
    <property type="entry name" value="DUF190"/>
    <property type="match status" value="1"/>
</dbReference>
<dbReference type="PANTHER" id="PTHR35983">
    <property type="entry name" value="UPF0166 PROTEIN TM_0021"/>
    <property type="match status" value="1"/>
</dbReference>
<protein>
    <submittedName>
        <fullName evidence="3">Uncharacterized ACR, COG1993 subfamily, putative</fullName>
    </submittedName>
</protein>
<feature type="region of interest" description="Disordered" evidence="2">
    <location>
        <begin position="44"/>
        <end position="73"/>
    </location>
</feature>
<dbReference type="InterPro" id="IPR011322">
    <property type="entry name" value="N-reg_PII-like_a/b"/>
</dbReference>
<sequence>MDARPRVAPVFPPIVRCRLVLFDRRDFRRRRVRRVAALVPEHRPQCAPARSAARHARVEPDRRLSDRHRGRRVRHACGAAARMAAFRDHGLHGRAHDVLDVLGRSDDARGAGRVRLGARRGCPTLDRFIHVDGAWHVDRAGVARAGLSRHPGEAAMDGIFLRFYVHESHRLHWKPLWEWLLEEANRMGIAGGSAFRAMAGFGQHRVLHEDRFFELQGSLAIEVEFVVTEDEAKRLIERVSREKVRVCYATIPARLGVIDNLGDGAPGAAPPAA</sequence>
<dbReference type="KEGG" id="bpm:BURPS1710b_3112"/>
<proteinExistence type="inferred from homology"/>
<dbReference type="InterPro" id="IPR003793">
    <property type="entry name" value="UPF0166"/>
</dbReference>
<organism evidence="3 4">
    <name type="scientific">Burkholderia pseudomallei (strain 1710b)</name>
    <dbReference type="NCBI Taxonomy" id="320372"/>
    <lineage>
        <taxon>Bacteria</taxon>
        <taxon>Pseudomonadati</taxon>
        <taxon>Pseudomonadota</taxon>
        <taxon>Betaproteobacteria</taxon>
        <taxon>Burkholderiales</taxon>
        <taxon>Burkholderiaceae</taxon>
        <taxon>Burkholderia</taxon>
        <taxon>pseudomallei group</taxon>
    </lineage>
</organism>
<gene>
    <name evidence="3" type="ordered locus">BURPS1710b_3112</name>
</gene>
<evidence type="ECO:0000313" key="3">
    <source>
        <dbReference type="EMBL" id="ABA50618.1"/>
    </source>
</evidence>